<reference evidence="5" key="2">
    <citation type="submission" date="2010-01" db="EMBL/GenBank/DDBJ databases">
        <title>The complete genome of Conexibacter woesei DSM 14684.</title>
        <authorList>
            <consortium name="US DOE Joint Genome Institute (JGI-PGF)"/>
            <person name="Lucas S."/>
            <person name="Copeland A."/>
            <person name="Lapidus A."/>
            <person name="Glavina del Rio T."/>
            <person name="Dalin E."/>
            <person name="Tice H."/>
            <person name="Bruce D."/>
            <person name="Goodwin L."/>
            <person name="Pitluck S."/>
            <person name="Kyrpides N."/>
            <person name="Mavromatis K."/>
            <person name="Ivanova N."/>
            <person name="Mikhailova N."/>
            <person name="Chertkov O."/>
            <person name="Brettin T."/>
            <person name="Detter J.C."/>
            <person name="Han C."/>
            <person name="Larimer F."/>
            <person name="Land M."/>
            <person name="Hauser L."/>
            <person name="Markowitz V."/>
            <person name="Cheng J.-F."/>
            <person name="Hugenholtz P."/>
            <person name="Woyke T."/>
            <person name="Wu D."/>
            <person name="Pukall R."/>
            <person name="Steenblock K."/>
            <person name="Schneider S."/>
            <person name="Klenk H.-P."/>
            <person name="Eisen J.A."/>
        </authorList>
    </citation>
    <scope>NUCLEOTIDE SEQUENCE [LARGE SCALE GENOMIC DNA]</scope>
    <source>
        <strain evidence="5">DSM 14684 / CIP 108061 / JCM 11494 / NBRC 100937 / ID131577</strain>
    </source>
</reference>
<dbReference type="CDD" id="cd00610">
    <property type="entry name" value="OAT_like"/>
    <property type="match status" value="1"/>
</dbReference>
<dbReference type="InterPro" id="IPR015421">
    <property type="entry name" value="PyrdxlP-dep_Trfase_major"/>
</dbReference>
<dbReference type="Pfam" id="PF00202">
    <property type="entry name" value="Aminotran_3"/>
    <property type="match status" value="1"/>
</dbReference>
<name>D3F4G4_CONWI</name>
<dbReference type="Gene3D" id="3.90.1150.10">
    <property type="entry name" value="Aspartate Aminotransferase, domain 1"/>
    <property type="match status" value="1"/>
</dbReference>
<reference evidence="4 5" key="1">
    <citation type="journal article" date="2010" name="Stand. Genomic Sci.">
        <title>Complete genome sequence of Conexibacter woesei type strain (ID131577).</title>
        <authorList>
            <person name="Pukall R."/>
            <person name="Lapidus A."/>
            <person name="Glavina Del Rio T."/>
            <person name="Copeland A."/>
            <person name="Tice H."/>
            <person name="Cheng J.-F."/>
            <person name="Lucas S."/>
            <person name="Chen F."/>
            <person name="Nolan M."/>
            <person name="Bruce D."/>
            <person name="Goodwin L."/>
            <person name="Pitluck S."/>
            <person name="Mavromatis K."/>
            <person name="Ivanova N."/>
            <person name="Ovchinnikova G."/>
            <person name="Pati A."/>
            <person name="Chen A."/>
            <person name="Palaniappan K."/>
            <person name="Land M."/>
            <person name="Hauser L."/>
            <person name="Chang Y.-J."/>
            <person name="Jeffries C.D."/>
            <person name="Chain P."/>
            <person name="Meincke L."/>
            <person name="Sims D."/>
            <person name="Brettin T."/>
            <person name="Detter J.C."/>
            <person name="Rohde M."/>
            <person name="Goeker M."/>
            <person name="Bristow J."/>
            <person name="Eisen J.A."/>
            <person name="Markowitz V."/>
            <person name="Kyrpides N.C."/>
            <person name="Klenk H.-P."/>
            <person name="Hugenholtz P."/>
        </authorList>
    </citation>
    <scope>NUCLEOTIDE SEQUENCE [LARGE SCALE GENOMIC DNA]</scope>
    <source>
        <strain evidence="5">DSM 14684 / CIP 108061 / JCM 11494 / NBRC 100937 / ID131577</strain>
    </source>
</reference>
<evidence type="ECO:0000256" key="1">
    <source>
        <dbReference type="ARBA" id="ARBA00008954"/>
    </source>
</evidence>
<dbReference type="STRING" id="469383.Cwoe_2111"/>
<dbReference type="InterPro" id="IPR015422">
    <property type="entry name" value="PyrdxlP-dep_Trfase_small"/>
</dbReference>
<dbReference type="GO" id="GO:0008483">
    <property type="term" value="F:transaminase activity"/>
    <property type="evidence" value="ECO:0007669"/>
    <property type="project" value="UniProtKB-KW"/>
</dbReference>
<keyword evidence="4" id="KW-0032">Aminotransferase</keyword>
<dbReference type="OrthoDB" id="9801834at2"/>
<keyword evidence="4" id="KW-0808">Transferase</keyword>
<dbReference type="RefSeq" id="WP_012933587.1">
    <property type="nucleotide sequence ID" value="NC_013739.1"/>
</dbReference>
<accession>D3F4G4</accession>
<evidence type="ECO:0000313" key="4">
    <source>
        <dbReference type="EMBL" id="ADB50536.1"/>
    </source>
</evidence>
<evidence type="ECO:0000256" key="2">
    <source>
        <dbReference type="ARBA" id="ARBA00022898"/>
    </source>
</evidence>
<dbReference type="PANTHER" id="PTHR43094">
    <property type="entry name" value="AMINOTRANSFERASE"/>
    <property type="match status" value="1"/>
</dbReference>
<keyword evidence="2 3" id="KW-0663">Pyridoxal phosphate</keyword>
<dbReference type="InterPro" id="IPR005814">
    <property type="entry name" value="Aminotrans_3"/>
</dbReference>
<dbReference type="HOGENOM" id="CLU_016922_4_0_11"/>
<evidence type="ECO:0000313" key="5">
    <source>
        <dbReference type="Proteomes" id="UP000008229"/>
    </source>
</evidence>
<dbReference type="EMBL" id="CP001854">
    <property type="protein sequence ID" value="ADB50536.1"/>
    <property type="molecule type" value="Genomic_DNA"/>
</dbReference>
<evidence type="ECO:0000256" key="3">
    <source>
        <dbReference type="RuleBase" id="RU003560"/>
    </source>
</evidence>
<dbReference type="AlphaFoldDB" id="D3F4G4"/>
<gene>
    <name evidence="4" type="ordered locus">Cwoe_2111</name>
</gene>
<protein>
    <submittedName>
        <fullName evidence="4">Aminotransferase class-III</fullName>
    </submittedName>
</protein>
<dbReference type="GO" id="GO:0030170">
    <property type="term" value="F:pyridoxal phosphate binding"/>
    <property type="evidence" value="ECO:0007669"/>
    <property type="project" value="InterPro"/>
</dbReference>
<dbReference type="PANTHER" id="PTHR43094:SF1">
    <property type="entry name" value="AMINOTRANSFERASE CLASS-III"/>
    <property type="match status" value="1"/>
</dbReference>
<dbReference type="eggNOG" id="COG0161">
    <property type="taxonomic scope" value="Bacteria"/>
</dbReference>
<dbReference type="Proteomes" id="UP000008229">
    <property type="component" value="Chromosome"/>
</dbReference>
<comment type="similarity">
    <text evidence="1 3">Belongs to the class-III pyridoxal-phosphate-dependent aminotransferase family.</text>
</comment>
<sequence length="453" mass="48299">MTAAGTRGAGLGGALLKPRVGAAPEVFVRGEGVDLIAADGRRVLDACSGVGVTCLGHTAPSVVARMAEQAAALPYVHALRFETPPLLELAERVVERAPEGIDRALFVSGGSEAVETAIKLARQYWLERGRPDKWRVVGCRPSYHGNTLATLSAGWHERRRVRHAPLLLDFAHVPAPDSYRGCERCQSDTGCTAACADALDELLVELGPETFSCFLIEPVAGAAGGATVPPAGYLERIREICDRHEILLVADETITGFGRTGRWFGVDWSDARPDAITFGKGISGGFAPLAGIGVSESIAEAFIDGSGRFEHNFTMSGQAIACAVGCAVIEELESQRLVEQVARRESALRASLETLLELDVVGDVRGRGYLFAVELVADRASKRHFDPSLRVAERAASTTLEEGAVVYYGGGGISRSGDFLLVMPPFTTPVDRFDELAASIRRGLLRLTSELAA</sequence>
<dbReference type="InterPro" id="IPR015424">
    <property type="entry name" value="PyrdxlP-dep_Trfase"/>
</dbReference>
<dbReference type="KEGG" id="cwo:Cwoe_2111"/>
<organism evidence="4 5">
    <name type="scientific">Conexibacter woesei (strain DSM 14684 / CCUG 47730 / CIP 108061 / JCM 11494 / NBRC 100937 / ID131577)</name>
    <dbReference type="NCBI Taxonomy" id="469383"/>
    <lineage>
        <taxon>Bacteria</taxon>
        <taxon>Bacillati</taxon>
        <taxon>Actinomycetota</taxon>
        <taxon>Thermoleophilia</taxon>
        <taxon>Solirubrobacterales</taxon>
        <taxon>Conexibacteraceae</taxon>
        <taxon>Conexibacter</taxon>
    </lineage>
</organism>
<dbReference type="Gene3D" id="3.40.640.10">
    <property type="entry name" value="Type I PLP-dependent aspartate aminotransferase-like (Major domain)"/>
    <property type="match status" value="1"/>
</dbReference>
<keyword evidence="5" id="KW-1185">Reference proteome</keyword>
<proteinExistence type="inferred from homology"/>
<dbReference type="SUPFAM" id="SSF53383">
    <property type="entry name" value="PLP-dependent transferases"/>
    <property type="match status" value="1"/>
</dbReference>